<reference evidence="3 4" key="1">
    <citation type="submission" date="2020-07" db="EMBL/GenBank/DDBJ databases">
        <title>Sequencing the genomes of 1000 actinobacteria strains.</title>
        <authorList>
            <person name="Klenk H.-P."/>
        </authorList>
    </citation>
    <scope>NUCLEOTIDE SEQUENCE [LARGE SCALE GENOMIC DNA]</scope>
    <source>
        <strain evidence="3 4">DSM 15131</strain>
    </source>
</reference>
<evidence type="ECO:0000313" key="4">
    <source>
        <dbReference type="Proteomes" id="UP000562045"/>
    </source>
</evidence>
<dbReference type="InterPro" id="IPR042070">
    <property type="entry name" value="PucR_C-HTH_sf"/>
</dbReference>
<dbReference type="Gene3D" id="1.10.10.2840">
    <property type="entry name" value="PucR C-terminal helix-turn-helix domain"/>
    <property type="match status" value="1"/>
</dbReference>
<dbReference type="RefSeq" id="WP_218864664.1">
    <property type="nucleotide sequence ID" value="NZ_JACBZM010000001.1"/>
</dbReference>
<dbReference type="Pfam" id="PF17853">
    <property type="entry name" value="GGDEF_2"/>
    <property type="match status" value="1"/>
</dbReference>
<dbReference type="SUPFAM" id="SSF55781">
    <property type="entry name" value="GAF domain-like"/>
    <property type="match status" value="1"/>
</dbReference>
<sequence>MGTSSTPREADVEALRLALAASERRAATLAELTALMSEGRDALALAQRAVELTARATKAAGAFVYLWDKDDERLVLRVATDGWQRRHLDTIRLRLGEGVTGWSALMRQPVLVPKDPSQDPRFKAFPELRESTFKSMVAVPIVAPGEEVLGVFSLYAPTEDAFSANDVSLATEVGSLLASGLVQAETLTKLQVQSTAARFLHDLPDQAWSSLTDCLRVMAQHCAADLEADLCSLEVTTDRTHGQGSVHVLAAADAFGAVHGDIVRDGEQDKATLAQQVAPLNLSRLRIPLGVAAPIGAVTVFRPRRFSPEDEVLLEAIGAQIAAGALSLIGAEALRPARDRLLSAADAEATENLLLGLGWKRRATTPVVLRSTAAAGTGPVEVDRFRSTLVEALAEPGRRVELLGDAGHFLVLAETPDAQARSVLVERLAELGRRPGVRIAVGVGSVAGALREVHRSLRQATLASQWAVMAGSEAGVVRFEDVVHLRMLPSAALDMSDSLRSVLGMLGAVVTYDLENGTDLAQTLEAFFANSGSVARASEALFIHRNTLRQRIQRIEELIGQSPEAFDDWISAGLAARLVRMSRAELAAGGPARGSARCPNGVATIGKACCGSAAACVMIPKRG</sequence>
<organism evidence="3 4">
    <name type="scientific">Nocardioides aromaticivorans</name>
    <dbReference type="NCBI Taxonomy" id="200618"/>
    <lineage>
        <taxon>Bacteria</taxon>
        <taxon>Bacillati</taxon>
        <taxon>Actinomycetota</taxon>
        <taxon>Actinomycetes</taxon>
        <taxon>Propionibacteriales</taxon>
        <taxon>Nocardioidaceae</taxon>
        <taxon>Nocardioides</taxon>
    </lineage>
</organism>
<dbReference type="SMART" id="SM00065">
    <property type="entry name" value="GAF"/>
    <property type="match status" value="1"/>
</dbReference>
<dbReference type="InterPro" id="IPR003018">
    <property type="entry name" value="GAF"/>
</dbReference>
<dbReference type="Proteomes" id="UP000562045">
    <property type="component" value="Unassembled WGS sequence"/>
</dbReference>
<dbReference type="EMBL" id="JACBZM010000001">
    <property type="protein sequence ID" value="NYI44988.1"/>
    <property type="molecule type" value="Genomic_DNA"/>
</dbReference>
<comment type="similarity">
    <text evidence="1">Belongs to the CdaR family.</text>
</comment>
<accession>A0A7Y9ZIF6</accession>
<dbReference type="PANTHER" id="PTHR33744">
    <property type="entry name" value="CARBOHYDRATE DIACID REGULATOR"/>
    <property type="match status" value="1"/>
</dbReference>
<dbReference type="Gene3D" id="3.30.450.40">
    <property type="match status" value="1"/>
</dbReference>
<gene>
    <name evidence="3" type="ORF">BJ993_002068</name>
</gene>
<proteinExistence type="inferred from homology"/>
<dbReference type="Pfam" id="PF13185">
    <property type="entry name" value="GAF_2"/>
    <property type="match status" value="1"/>
</dbReference>
<dbReference type="AlphaFoldDB" id="A0A7Y9ZIF6"/>
<protein>
    <recommendedName>
        <fullName evidence="2">GAF domain-containing protein</fullName>
    </recommendedName>
</protein>
<dbReference type="InterPro" id="IPR041522">
    <property type="entry name" value="CdaR_GGDEF"/>
</dbReference>
<comment type="caution">
    <text evidence="3">The sequence shown here is derived from an EMBL/GenBank/DDBJ whole genome shotgun (WGS) entry which is preliminary data.</text>
</comment>
<dbReference type="Pfam" id="PF13556">
    <property type="entry name" value="HTH_30"/>
    <property type="match status" value="1"/>
</dbReference>
<dbReference type="InterPro" id="IPR029016">
    <property type="entry name" value="GAF-like_dom_sf"/>
</dbReference>
<dbReference type="InterPro" id="IPR051448">
    <property type="entry name" value="CdaR-like_regulators"/>
</dbReference>
<evidence type="ECO:0000313" key="3">
    <source>
        <dbReference type="EMBL" id="NYI44988.1"/>
    </source>
</evidence>
<dbReference type="PANTHER" id="PTHR33744:SF1">
    <property type="entry name" value="DNA-BINDING TRANSCRIPTIONAL ACTIVATOR ADER"/>
    <property type="match status" value="1"/>
</dbReference>
<feature type="domain" description="GAF" evidence="2">
    <location>
        <begin position="41"/>
        <end position="191"/>
    </location>
</feature>
<evidence type="ECO:0000256" key="1">
    <source>
        <dbReference type="ARBA" id="ARBA00006754"/>
    </source>
</evidence>
<dbReference type="InterPro" id="IPR025736">
    <property type="entry name" value="PucR_C-HTH_dom"/>
</dbReference>
<evidence type="ECO:0000259" key="2">
    <source>
        <dbReference type="SMART" id="SM00065"/>
    </source>
</evidence>
<name>A0A7Y9ZIF6_9ACTN</name>